<dbReference type="OrthoDB" id="6380971at2759"/>
<gene>
    <name evidence="1" type="ORF">AWZ03_007849</name>
</gene>
<dbReference type="EMBL" id="LSRL02000072">
    <property type="protein sequence ID" value="TDG45711.1"/>
    <property type="molecule type" value="Genomic_DNA"/>
</dbReference>
<accession>A0A484BD47</accession>
<name>A0A484BD47_DRONA</name>
<keyword evidence="2" id="KW-1185">Reference proteome</keyword>
<dbReference type="Gene3D" id="3.15.10.30">
    <property type="entry name" value="Haemolymph juvenile hormone binding protein"/>
    <property type="match status" value="1"/>
</dbReference>
<dbReference type="SMART" id="SM00700">
    <property type="entry name" value="JHBP"/>
    <property type="match status" value="1"/>
</dbReference>
<dbReference type="OMA" id="VEPDCKP"/>
<comment type="caution">
    <text evidence="1">The sequence shown here is derived from an EMBL/GenBank/DDBJ whole genome shotgun (WGS) entry which is preliminary data.</text>
</comment>
<protein>
    <recommendedName>
        <fullName evidence="3">Lipid-binding serum glycoprotein N-terminal domain-containing protein</fullName>
    </recommendedName>
</protein>
<dbReference type="InterPro" id="IPR038606">
    <property type="entry name" value="To_sf"/>
</dbReference>
<dbReference type="PANTHER" id="PTHR11008">
    <property type="entry name" value="PROTEIN TAKEOUT-LIKE PROTEIN"/>
    <property type="match status" value="1"/>
</dbReference>
<sequence length="214" mass="23223">MCHPIPNLGLPALDPLELGPAETAVNNQYLVDFTGSIEDFQLKGLSDFVVDTLKINAVPGFRSTIKVTFPYTYLKSLYTAKGSLAYIVNLAGDGNAEVLVKAFSLEISWKLKLSSSLSITDLQIDILLGDLKVNFENLMEEERIDLFLHDLINEMGVELLGDVWNYEQAKVVAKVEALINSKLSGILQGIIGGGGSGKPPIFEGVEPDCKLPAP</sequence>
<evidence type="ECO:0000313" key="1">
    <source>
        <dbReference type="EMBL" id="TDG45711.1"/>
    </source>
</evidence>
<dbReference type="InterPro" id="IPR010562">
    <property type="entry name" value="Haemolymph_juvenile_hormone-bd"/>
</dbReference>
<dbReference type="GO" id="GO:0005615">
    <property type="term" value="C:extracellular space"/>
    <property type="evidence" value="ECO:0007669"/>
    <property type="project" value="TreeGrafter"/>
</dbReference>
<evidence type="ECO:0008006" key="3">
    <source>
        <dbReference type="Google" id="ProtNLM"/>
    </source>
</evidence>
<evidence type="ECO:0000313" key="2">
    <source>
        <dbReference type="Proteomes" id="UP000295192"/>
    </source>
</evidence>
<dbReference type="Proteomes" id="UP000295192">
    <property type="component" value="Unassembled WGS sequence"/>
</dbReference>
<proteinExistence type="predicted"/>
<reference evidence="1 2" key="1">
    <citation type="journal article" date="2019" name="J. Hered.">
        <title>An Improved Genome Assembly for Drosophila navojoa, the Basal Species in the mojavensis Cluster.</title>
        <authorList>
            <person name="Vanderlinde T."/>
            <person name="Dupim E.G."/>
            <person name="Nazario-Yepiz N.O."/>
            <person name="Carvalho A.B."/>
        </authorList>
    </citation>
    <scope>NUCLEOTIDE SEQUENCE [LARGE SCALE GENOMIC DNA]</scope>
    <source>
        <strain evidence="1">Navoj_Jal97</strain>
        <tissue evidence="1">Whole organism</tissue>
    </source>
</reference>
<dbReference type="PANTHER" id="PTHR11008:SF29">
    <property type="entry name" value="IP17226P"/>
    <property type="match status" value="1"/>
</dbReference>
<dbReference type="Pfam" id="PF06585">
    <property type="entry name" value="JHBP"/>
    <property type="match status" value="1"/>
</dbReference>
<organism evidence="1 2">
    <name type="scientific">Drosophila navojoa</name>
    <name type="common">Fruit fly</name>
    <dbReference type="NCBI Taxonomy" id="7232"/>
    <lineage>
        <taxon>Eukaryota</taxon>
        <taxon>Metazoa</taxon>
        <taxon>Ecdysozoa</taxon>
        <taxon>Arthropoda</taxon>
        <taxon>Hexapoda</taxon>
        <taxon>Insecta</taxon>
        <taxon>Pterygota</taxon>
        <taxon>Neoptera</taxon>
        <taxon>Endopterygota</taxon>
        <taxon>Diptera</taxon>
        <taxon>Brachycera</taxon>
        <taxon>Muscomorpha</taxon>
        <taxon>Ephydroidea</taxon>
        <taxon>Drosophilidae</taxon>
        <taxon>Drosophila</taxon>
    </lineage>
</organism>
<dbReference type="AlphaFoldDB" id="A0A484BD47"/>